<feature type="compositionally biased region" description="Low complexity" evidence="10">
    <location>
        <begin position="36"/>
        <end position="48"/>
    </location>
</feature>
<feature type="signal peptide" evidence="11">
    <location>
        <begin position="1"/>
        <end position="34"/>
    </location>
</feature>
<keyword evidence="6 9" id="KW-0067">ATP-binding</keyword>
<accession>A0ABD3NA71</accession>
<evidence type="ECO:0000256" key="6">
    <source>
        <dbReference type="ARBA" id="ARBA00022840"/>
    </source>
</evidence>
<feature type="transmembrane region" description="Helical" evidence="9">
    <location>
        <begin position="333"/>
        <end position="353"/>
    </location>
</feature>
<keyword evidence="11" id="KW-0732">Signal</keyword>
<feature type="transmembrane region" description="Helical" evidence="9">
    <location>
        <begin position="393"/>
        <end position="413"/>
    </location>
</feature>
<evidence type="ECO:0000256" key="7">
    <source>
        <dbReference type="ARBA" id="ARBA00022989"/>
    </source>
</evidence>
<dbReference type="PANTHER" id="PTHR31187">
    <property type="match status" value="1"/>
</dbReference>
<comment type="subcellular location">
    <subcellularLocation>
        <location evidence="1 9">Membrane</location>
        <topology evidence="1 9">Multi-pass membrane protein</topology>
    </subcellularLocation>
</comment>
<dbReference type="EMBL" id="JALLAZ020001560">
    <property type="protein sequence ID" value="KAL3772984.1"/>
    <property type="molecule type" value="Genomic_DNA"/>
</dbReference>
<dbReference type="PANTHER" id="PTHR31187:SF1">
    <property type="entry name" value="ADP,ATP CARRIER PROTEIN 1"/>
    <property type="match status" value="1"/>
</dbReference>
<keyword evidence="13" id="KW-1185">Reference proteome</keyword>
<dbReference type="InterPro" id="IPR004667">
    <property type="entry name" value="ADP_ATP_car_bac_type"/>
</dbReference>
<evidence type="ECO:0000256" key="10">
    <source>
        <dbReference type="SAM" id="MobiDB-lite"/>
    </source>
</evidence>
<dbReference type="GO" id="GO:0016020">
    <property type="term" value="C:membrane"/>
    <property type="evidence" value="ECO:0007669"/>
    <property type="project" value="UniProtKB-SubCell"/>
</dbReference>
<feature type="transmembrane region" description="Helical" evidence="9">
    <location>
        <begin position="201"/>
        <end position="218"/>
    </location>
</feature>
<feature type="region of interest" description="Disordered" evidence="10">
    <location>
        <begin position="740"/>
        <end position="761"/>
    </location>
</feature>
<evidence type="ECO:0000256" key="5">
    <source>
        <dbReference type="ARBA" id="ARBA00022741"/>
    </source>
</evidence>
<evidence type="ECO:0000256" key="1">
    <source>
        <dbReference type="ARBA" id="ARBA00004141"/>
    </source>
</evidence>
<reference evidence="12 13" key="1">
    <citation type="submission" date="2024-10" db="EMBL/GenBank/DDBJ databases">
        <title>Updated reference genomes for cyclostephanoid diatoms.</title>
        <authorList>
            <person name="Roberts W.R."/>
            <person name="Alverson A.J."/>
        </authorList>
    </citation>
    <scope>NUCLEOTIDE SEQUENCE [LARGE SCALE GENOMIC DNA]</scope>
    <source>
        <strain evidence="12 13">AJA276-08</strain>
    </source>
</reference>
<comment type="similarity">
    <text evidence="2 9">Belongs to the ADP/ATP translocase tlc family.</text>
</comment>
<sequence length="761" mass="80910">MSSHRRRPRHVAAAATTLALAALLLLVAPPPPAAFVVASSSSSSSSLLGPGRPGSHATTTTTGRVPRKTRGGGDGGGRRARTLSSSSPPSPIRGGGGVEDDNDPASSATTADGAAIASAAASDGGSSVGMTTGRDGVNVDVATAKGGIEELIAAARERYAPSSSSSSSTTAAAGGTRGGSSSSSSTSHIISTRFPVSISELPHFGSMSIMMFLFIYVFTTVRDTKDTLVVSNCGAESIPFLKLYGVMPCATAFIVAYSKLSDVLDKRVLFYVTLVPFFVFYGLFAFVLFPNRDGIHFPPRGVDGGADVLLGVGGGGGGGATGAAMNLLRYWSFSLYFVVSELWASAGVPLLFWQDIAFGYPKSRPFPARVSFSEAQDNHCANDVTPMSQAKRFYPLFAITGNLAPIVSGRVMSHVISLQKSNDDVGFGSTLKTLAIVKGMACLGIVAIHRRVYAMAEERERRERTDASLSTIRGIRESGKVEITMEFKKPRRKLTLRQSASELMASRELKAMATMVFCYNACVELTEVLWKAILRRTYPNKSQYMDYMARFSQTVGVVAFLLQLVASEIINVLGWRWTAMIPPLTMGILAAGFFAAVIAGEERISLADALLIGTVQNVVNKVTKYSLFDPCKEMAYIPLGPEAKVKGKAAVDVLGARLGRSMGSATQQLMVFLVGGPSGSIINCAPYLGGCYVAAVAMWSNAVSVLARLFDNADSAPKVNTHRLEQIGEAITIIKSIEDAKREKKKKSEDEQEKNPKKIGK</sequence>
<proteinExistence type="inferred from homology"/>
<feature type="transmembrane region" description="Helical" evidence="9">
    <location>
        <begin position="433"/>
        <end position="453"/>
    </location>
</feature>
<evidence type="ECO:0000256" key="4">
    <source>
        <dbReference type="ARBA" id="ARBA00022692"/>
    </source>
</evidence>
<feature type="transmembrane region" description="Helical" evidence="9">
    <location>
        <begin position="268"/>
        <end position="289"/>
    </location>
</feature>
<dbReference type="AlphaFoldDB" id="A0ABD3NA71"/>
<feature type="compositionally biased region" description="Low complexity" evidence="10">
    <location>
        <begin position="162"/>
        <end position="187"/>
    </location>
</feature>
<dbReference type="Proteomes" id="UP001530315">
    <property type="component" value="Unassembled WGS sequence"/>
</dbReference>
<evidence type="ECO:0000256" key="11">
    <source>
        <dbReference type="SAM" id="SignalP"/>
    </source>
</evidence>
<comment type="caution">
    <text evidence="12">The sequence shown here is derived from an EMBL/GenBank/DDBJ whole genome shotgun (WGS) entry which is preliminary data.</text>
</comment>
<feature type="transmembrane region" description="Helical" evidence="9">
    <location>
        <begin position="551"/>
        <end position="573"/>
    </location>
</feature>
<dbReference type="GO" id="GO:0005524">
    <property type="term" value="F:ATP binding"/>
    <property type="evidence" value="ECO:0007669"/>
    <property type="project" value="UniProtKB-KW"/>
</dbReference>
<feature type="region of interest" description="Disordered" evidence="10">
    <location>
        <begin position="36"/>
        <end position="111"/>
    </location>
</feature>
<feature type="chain" id="PRO_5044767944" description="ADP,ATP carrier protein" evidence="11">
    <location>
        <begin position="35"/>
        <end position="761"/>
    </location>
</feature>
<keyword evidence="4 9" id="KW-0812">Transmembrane</keyword>
<evidence type="ECO:0000256" key="8">
    <source>
        <dbReference type="ARBA" id="ARBA00023136"/>
    </source>
</evidence>
<evidence type="ECO:0000256" key="2">
    <source>
        <dbReference type="ARBA" id="ARBA00007127"/>
    </source>
</evidence>
<gene>
    <name evidence="12" type="ORF">ACHAW5_005056</name>
</gene>
<dbReference type="Pfam" id="PF03219">
    <property type="entry name" value="TLC"/>
    <property type="match status" value="2"/>
</dbReference>
<evidence type="ECO:0000256" key="9">
    <source>
        <dbReference type="RuleBase" id="RU363121"/>
    </source>
</evidence>
<organism evidence="12 13">
    <name type="scientific">Stephanodiscus triporus</name>
    <dbReference type="NCBI Taxonomy" id="2934178"/>
    <lineage>
        <taxon>Eukaryota</taxon>
        <taxon>Sar</taxon>
        <taxon>Stramenopiles</taxon>
        <taxon>Ochrophyta</taxon>
        <taxon>Bacillariophyta</taxon>
        <taxon>Coscinodiscophyceae</taxon>
        <taxon>Thalassiosirophycidae</taxon>
        <taxon>Stephanodiscales</taxon>
        <taxon>Stephanodiscaceae</taxon>
        <taxon>Stephanodiscus</taxon>
    </lineage>
</organism>
<keyword evidence="3 9" id="KW-0813">Transport</keyword>
<keyword evidence="5 9" id="KW-0547">Nucleotide-binding</keyword>
<evidence type="ECO:0000313" key="13">
    <source>
        <dbReference type="Proteomes" id="UP001530315"/>
    </source>
</evidence>
<protein>
    <recommendedName>
        <fullName evidence="9">ADP,ATP carrier protein</fullName>
    </recommendedName>
</protein>
<name>A0ABD3NA71_9STRA</name>
<feature type="transmembrane region" description="Helical" evidence="9">
    <location>
        <begin position="579"/>
        <end position="599"/>
    </location>
</feature>
<keyword evidence="8 9" id="KW-0472">Membrane</keyword>
<evidence type="ECO:0000313" key="12">
    <source>
        <dbReference type="EMBL" id="KAL3772984.1"/>
    </source>
</evidence>
<feature type="region of interest" description="Disordered" evidence="10">
    <location>
        <begin position="157"/>
        <end position="187"/>
    </location>
</feature>
<keyword evidence="7 9" id="KW-1133">Transmembrane helix</keyword>
<evidence type="ECO:0000256" key="3">
    <source>
        <dbReference type="ARBA" id="ARBA00022448"/>
    </source>
</evidence>